<dbReference type="PROSITE" id="PS51195">
    <property type="entry name" value="Q_MOTIF"/>
    <property type="match status" value="1"/>
</dbReference>
<dbReference type="PROSITE" id="PS51192">
    <property type="entry name" value="HELICASE_ATP_BIND_1"/>
    <property type="match status" value="1"/>
</dbReference>
<comment type="similarity">
    <text evidence="10">Belongs to the DEAD box helicase family. DeaD/CsdA subfamily.</text>
</comment>
<dbReference type="PROSITE" id="PS00039">
    <property type="entry name" value="DEAD_ATP_HELICASE"/>
    <property type="match status" value="1"/>
</dbReference>
<comment type="subcellular location">
    <subcellularLocation>
        <location evidence="1 10">Cytoplasm</location>
    </subcellularLocation>
</comment>
<evidence type="ECO:0000259" key="14">
    <source>
        <dbReference type="PROSITE" id="PS51194"/>
    </source>
</evidence>
<dbReference type="GO" id="GO:0005524">
    <property type="term" value="F:ATP binding"/>
    <property type="evidence" value="ECO:0007669"/>
    <property type="project" value="UniProtKB-UniRule"/>
</dbReference>
<evidence type="ECO:0000313" key="16">
    <source>
        <dbReference type="EMBL" id="GAA4939221.1"/>
    </source>
</evidence>
<evidence type="ECO:0000256" key="12">
    <source>
        <dbReference type="SAM" id="MobiDB-lite"/>
    </source>
</evidence>
<keyword evidence="17" id="KW-1185">Reference proteome</keyword>
<dbReference type="Pfam" id="PF00271">
    <property type="entry name" value="Helicase_C"/>
    <property type="match status" value="1"/>
</dbReference>
<keyword evidence="8 10" id="KW-0346">Stress response</keyword>
<sequence length="590" mass="65744">MSDSQTSDFASLGLPAPLCATLQNLGYEQPSPIQAQSIPSLLEGKDLLGLAQTGTGKTAAFALPVLSRINLKQNSPQALVLAPTRELAIQVAEAFQSYAANIDGFHIAPIYGGQDMRAQLRQLKRGVHVVVGTPGRVMDHLRRGSLDLANLSMMVLDEADEMLRMGFIDDVEWILDHTPDQRQVALFSATMPPAIKKITNNYLNDPVRIQIEAKTKTVDRIEQQYVMVSPARKIDALTRILEVEDFDGLIMFVRTKTATVELAQKLEARGYSSAALNGDINQKQREITIEQLKKGKIDVVVATDVAARGIDVPRITHVVNYDIPHDNEAYVHRIGRTGRAGRSGKAILLVTPRERHLLRSIERSTGQPIEEGKLPTSDELTNRRVTRFRESILETLDSQDLSEFTKLVEEVQAEANVSSDEIAAALAYMAQSSHPLFVEKDKLLDEPIAVRNDRGRDRDRGDKRSGGRKERSNQPMDYYRVEVGRKDGVKPGDLVGAIANEANMRSSNIGNITINDSHSFVQLPVGLGEDTQRLLSKVWVRNKPLKLQKTDLDHAPQEKRGRNDGDKRRRDNASNRKFDDNRGNRRSGHR</sequence>
<dbReference type="RefSeq" id="WP_345420004.1">
    <property type="nucleotide sequence ID" value="NZ_AP031496.1"/>
</dbReference>
<evidence type="ECO:0000256" key="9">
    <source>
        <dbReference type="ARBA" id="ARBA00047984"/>
    </source>
</evidence>
<evidence type="ECO:0000259" key="15">
    <source>
        <dbReference type="PROSITE" id="PS51195"/>
    </source>
</evidence>
<comment type="function">
    <text evidence="10">DEAD-box RNA helicase involved in various cellular processes at low temperature, including ribosome biogenesis, mRNA degradation and translation initiation.</text>
</comment>
<dbReference type="GO" id="GO:0005829">
    <property type="term" value="C:cytosol"/>
    <property type="evidence" value="ECO:0007669"/>
    <property type="project" value="TreeGrafter"/>
</dbReference>
<evidence type="ECO:0000256" key="3">
    <source>
        <dbReference type="ARBA" id="ARBA00022741"/>
    </source>
</evidence>
<dbReference type="CDD" id="cd12499">
    <property type="entry name" value="RRM_EcCsdA_like"/>
    <property type="match status" value="1"/>
</dbReference>
<dbReference type="Gene3D" id="3.30.70.330">
    <property type="match status" value="1"/>
</dbReference>
<dbReference type="CDD" id="cd00268">
    <property type="entry name" value="DEADc"/>
    <property type="match status" value="1"/>
</dbReference>
<dbReference type="Pfam" id="PF00270">
    <property type="entry name" value="DEAD"/>
    <property type="match status" value="1"/>
</dbReference>
<feature type="domain" description="DEAD-box RNA helicase Q" evidence="15">
    <location>
        <begin position="7"/>
        <end position="35"/>
    </location>
</feature>
<dbReference type="InterPro" id="IPR001650">
    <property type="entry name" value="Helicase_C-like"/>
</dbReference>
<dbReference type="FunFam" id="3.40.50.300:FF:000108">
    <property type="entry name" value="ATP-dependent RNA helicase RhlE"/>
    <property type="match status" value="1"/>
</dbReference>
<dbReference type="InterPro" id="IPR014001">
    <property type="entry name" value="Helicase_ATP-bd"/>
</dbReference>
<keyword evidence="5 10" id="KW-0347">Helicase</keyword>
<dbReference type="PANTHER" id="PTHR47963">
    <property type="entry name" value="DEAD-BOX ATP-DEPENDENT RNA HELICASE 47, MITOCHONDRIAL"/>
    <property type="match status" value="1"/>
</dbReference>
<accession>A0AAV3U276</accession>
<evidence type="ECO:0000256" key="10">
    <source>
        <dbReference type="HAMAP-Rule" id="MF_00964"/>
    </source>
</evidence>
<dbReference type="GO" id="GO:0006401">
    <property type="term" value="P:RNA catabolic process"/>
    <property type="evidence" value="ECO:0007669"/>
    <property type="project" value="UniProtKB-UniRule"/>
</dbReference>
<dbReference type="PANTHER" id="PTHR47963:SF8">
    <property type="entry name" value="ATP-DEPENDENT RNA HELICASE DEAD"/>
    <property type="match status" value="1"/>
</dbReference>
<dbReference type="InterPro" id="IPR028618">
    <property type="entry name" value="DEAD_helicase_DeaD"/>
</dbReference>
<evidence type="ECO:0000256" key="7">
    <source>
        <dbReference type="ARBA" id="ARBA00022884"/>
    </source>
</evidence>
<feature type="domain" description="Helicase ATP-binding" evidence="13">
    <location>
        <begin position="38"/>
        <end position="209"/>
    </location>
</feature>
<dbReference type="SUPFAM" id="SSF52540">
    <property type="entry name" value="P-loop containing nucleoside triphosphate hydrolases"/>
    <property type="match status" value="1"/>
</dbReference>
<dbReference type="GO" id="GO:0016787">
    <property type="term" value="F:hydrolase activity"/>
    <property type="evidence" value="ECO:0007669"/>
    <property type="project" value="UniProtKB-KW"/>
</dbReference>
<comment type="caution">
    <text evidence="16">The sequence shown here is derived from an EMBL/GenBank/DDBJ whole genome shotgun (WGS) entry which is preliminary data.</text>
</comment>
<feature type="short sequence motif" description="Q motif" evidence="11">
    <location>
        <begin position="7"/>
        <end position="35"/>
    </location>
</feature>
<dbReference type="GO" id="GO:0005840">
    <property type="term" value="C:ribosome"/>
    <property type="evidence" value="ECO:0007669"/>
    <property type="project" value="TreeGrafter"/>
</dbReference>
<evidence type="ECO:0000256" key="5">
    <source>
        <dbReference type="ARBA" id="ARBA00022806"/>
    </source>
</evidence>
<dbReference type="InterPro" id="IPR034415">
    <property type="entry name" value="CsdA_RRM"/>
</dbReference>
<dbReference type="InterPro" id="IPR057325">
    <property type="entry name" value="DeaD_dimer"/>
</dbReference>
<feature type="compositionally biased region" description="Basic and acidic residues" evidence="12">
    <location>
        <begin position="451"/>
        <end position="472"/>
    </location>
</feature>
<evidence type="ECO:0000256" key="4">
    <source>
        <dbReference type="ARBA" id="ARBA00022801"/>
    </source>
</evidence>
<name>A0AAV3U276_9ALTE</name>
<evidence type="ECO:0000313" key="17">
    <source>
        <dbReference type="Proteomes" id="UP001409585"/>
    </source>
</evidence>
<keyword evidence="3 10" id="KW-0547">Nucleotide-binding</keyword>
<feature type="compositionally biased region" description="Basic and acidic residues" evidence="12">
    <location>
        <begin position="549"/>
        <end position="583"/>
    </location>
</feature>
<evidence type="ECO:0000256" key="1">
    <source>
        <dbReference type="ARBA" id="ARBA00004496"/>
    </source>
</evidence>
<dbReference type="HAMAP" id="MF_00964">
    <property type="entry name" value="DEAD_helicase_DeaD"/>
    <property type="match status" value="1"/>
</dbReference>
<dbReference type="GO" id="GO:0000027">
    <property type="term" value="P:ribosomal large subunit assembly"/>
    <property type="evidence" value="ECO:0007669"/>
    <property type="project" value="UniProtKB-UniRule"/>
</dbReference>
<dbReference type="InterPro" id="IPR014014">
    <property type="entry name" value="RNA_helicase_DEAD_Q_motif"/>
</dbReference>
<dbReference type="CDD" id="cd18787">
    <property type="entry name" value="SF2_C_DEAD"/>
    <property type="match status" value="1"/>
</dbReference>
<dbReference type="AlphaFoldDB" id="A0AAV3U276"/>
<proteinExistence type="inferred from homology"/>
<keyword evidence="6 10" id="KW-0067">ATP-binding</keyword>
<dbReference type="InterPro" id="IPR000629">
    <property type="entry name" value="RNA-helicase_DEAD-box_CS"/>
</dbReference>
<dbReference type="GO" id="GO:0033592">
    <property type="term" value="F:RNA strand annealing activity"/>
    <property type="evidence" value="ECO:0007669"/>
    <property type="project" value="TreeGrafter"/>
</dbReference>
<reference evidence="17" key="1">
    <citation type="journal article" date="2019" name="Int. J. Syst. Evol. Microbiol.">
        <title>The Global Catalogue of Microorganisms (GCM) 10K type strain sequencing project: providing services to taxonomists for standard genome sequencing and annotation.</title>
        <authorList>
            <consortium name="The Broad Institute Genomics Platform"/>
            <consortium name="The Broad Institute Genome Sequencing Center for Infectious Disease"/>
            <person name="Wu L."/>
            <person name="Ma J."/>
        </authorList>
    </citation>
    <scope>NUCLEOTIDE SEQUENCE [LARGE SCALE GENOMIC DNA]</scope>
    <source>
        <strain evidence="17">JCM 19134</strain>
    </source>
</reference>
<keyword evidence="2 10" id="KW-0963">Cytoplasm</keyword>
<dbReference type="GO" id="GO:0070417">
    <property type="term" value="P:cellular response to cold"/>
    <property type="evidence" value="ECO:0007669"/>
    <property type="project" value="InterPro"/>
</dbReference>
<evidence type="ECO:0000256" key="8">
    <source>
        <dbReference type="ARBA" id="ARBA00023016"/>
    </source>
</evidence>
<evidence type="ECO:0000256" key="11">
    <source>
        <dbReference type="PROSITE-ProRule" id="PRU00552"/>
    </source>
</evidence>
<dbReference type="Gene3D" id="3.40.50.300">
    <property type="entry name" value="P-loop containing nucleotide triphosphate hydrolases"/>
    <property type="match status" value="2"/>
</dbReference>
<dbReference type="SMART" id="SM00490">
    <property type="entry name" value="HELICc"/>
    <property type="match status" value="1"/>
</dbReference>
<evidence type="ECO:0000259" key="13">
    <source>
        <dbReference type="PROSITE" id="PS51192"/>
    </source>
</evidence>
<feature type="domain" description="Helicase C-terminal" evidence="14">
    <location>
        <begin position="233"/>
        <end position="380"/>
    </location>
</feature>
<organism evidence="16 17">
    <name type="scientific">Halioxenophilus aromaticivorans</name>
    <dbReference type="NCBI Taxonomy" id="1306992"/>
    <lineage>
        <taxon>Bacteria</taxon>
        <taxon>Pseudomonadati</taxon>
        <taxon>Pseudomonadota</taxon>
        <taxon>Gammaproteobacteria</taxon>
        <taxon>Alteromonadales</taxon>
        <taxon>Alteromonadaceae</taxon>
        <taxon>Halioxenophilus</taxon>
    </lineage>
</organism>
<dbReference type="EC" id="3.6.4.13" evidence="10"/>
<dbReference type="InterPro" id="IPR012677">
    <property type="entry name" value="Nucleotide-bd_a/b_plait_sf"/>
</dbReference>
<protein>
    <recommendedName>
        <fullName evidence="10">ATP-dependent RNA helicase DeaD</fullName>
        <ecNumber evidence="10">3.6.4.13</ecNumber>
    </recommendedName>
    <alternativeName>
        <fullName evidence="10">Cold-shock DEAD box protein A</fullName>
    </alternativeName>
</protein>
<dbReference type="InterPro" id="IPR044742">
    <property type="entry name" value="DEAD/DEAH_RhlB"/>
</dbReference>
<dbReference type="Pfam" id="PF03880">
    <property type="entry name" value="DbpA"/>
    <property type="match status" value="1"/>
</dbReference>
<dbReference type="Pfam" id="PF25399">
    <property type="entry name" value="DeaD_dimer"/>
    <property type="match status" value="1"/>
</dbReference>
<dbReference type="GO" id="GO:0003724">
    <property type="term" value="F:RNA helicase activity"/>
    <property type="evidence" value="ECO:0007669"/>
    <property type="project" value="UniProtKB-UniRule"/>
</dbReference>
<dbReference type="Proteomes" id="UP001409585">
    <property type="component" value="Unassembled WGS sequence"/>
</dbReference>
<dbReference type="InterPro" id="IPR005580">
    <property type="entry name" value="DbpA/CsdA_RNA-bd_dom"/>
</dbReference>
<keyword evidence="4 10" id="KW-0378">Hydrolase</keyword>
<keyword evidence="7 10" id="KW-0694">RNA-binding</keyword>
<feature type="region of interest" description="Disordered" evidence="12">
    <location>
        <begin position="448"/>
        <end position="477"/>
    </location>
</feature>
<dbReference type="SMART" id="SM00487">
    <property type="entry name" value="DEXDc"/>
    <property type="match status" value="1"/>
</dbReference>
<dbReference type="EMBL" id="BAABLX010000009">
    <property type="protein sequence ID" value="GAA4939221.1"/>
    <property type="molecule type" value="Genomic_DNA"/>
</dbReference>
<gene>
    <name evidence="10" type="primary">deaD</name>
    <name evidence="10" type="synonym">csdA</name>
    <name evidence="16" type="ORF">GCM10025791_16750</name>
</gene>
<dbReference type="FunFam" id="3.30.70.330:FF:000068">
    <property type="entry name" value="ATP-dependent RNA helicase DeaD"/>
    <property type="match status" value="1"/>
</dbReference>
<dbReference type="InterPro" id="IPR050547">
    <property type="entry name" value="DEAD_box_RNA_helicases"/>
</dbReference>
<evidence type="ECO:0000256" key="2">
    <source>
        <dbReference type="ARBA" id="ARBA00022490"/>
    </source>
</evidence>
<dbReference type="InterPro" id="IPR011545">
    <property type="entry name" value="DEAD/DEAH_box_helicase_dom"/>
</dbReference>
<dbReference type="InterPro" id="IPR027417">
    <property type="entry name" value="P-loop_NTPase"/>
</dbReference>
<dbReference type="PROSITE" id="PS51194">
    <property type="entry name" value="HELICASE_CTER"/>
    <property type="match status" value="1"/>
</dbReference>
<evidence type="ECO:0000256" key="6">
    <source>
        <dbReference type="ARBA" id="ARBA00022840"/>
    </source>
</evidence>
<feature type="region of interest" description="Disordered" evidence="12">
    <location>
        <begin position="549"/>
        <end position="590"/>
    </location>
</feature>
<comment type="catalytic activity">
    <reaction evidence="9 10">
        <text>ATP + H2O = ADP + phosphate + H(+)</text>
        <dbReference type="Rhea" id="RHEA:13065"/>
        <dbReference type="ChEBI" id="CHEBI:15377"/>
        <dbReference type="ChEBI" id="CHEBI:15378"/>
        <dbReference type="ChEBI" id="CHEBI:30616"/>
        <dbReference type="ChEBI" id="CHEBI:43474"/>
        <dbReference type="ChEBI" id="CHEBI:456216"/>
        <dbReference type="EC" id="3.6.4.13"/>
    </reaction>
</comment>